<name>A0ABU3Z6R4_9FIRM</name>
<keyword evidence="4" id="KW-0694">RNA-binding</keyword>
<dbReference type="PROSITE" id="PS01129">
    <property type="entry name" value="PSI_RLU"/>
    <property type="match status" value="1"/>
</dbReference>
<dbReference type="PROSITE" id="PS50889">
    <property type="entry name" value="S4"/>
    <property type="match status" value="1"/>
</dbReference>
<dbReference type="PANTHER" id="PTHR21600">
    <property type="entry name" value="MITOCHONDRIAL RNA PSEUDOURIDINE SYNTHASE"/>
    <property type="match status" value="1"/>
</dbReference>
<feature type="domain" description="Pseudouridine synthase RsuA/RluA-like" evidence="5">
    <location>
        <begin position="97"/>
        <end position="252"/>
    </location>
</feature>
<sequence length="294" mass="33616">MRRKTYRDDDFVWEVDQTLLADAEEEATLGQVLDARGLPRKGMKKLFEEKLVLVNDQRSNPHTIVHEGDEIRLQMAKEKIDHKPEEMDLNVLYEDDDILILDKPAGLTVNSHNQTSLANGVAYYFDLNKIKRKVRFLNRLDRDTSGCIVIAKSGLAQSYYQQQIEHNVFEKWYRATTEGLVEQDEQTLELPMKKSVDGIHYMVLKPKAAESEGKMTRTAYNVVLRDEQANTTDVDVQLLTGRTHQIRVAFSHIGHPLVGDELYGGKATGEPFKLRAVKVAFTHMRTGERIEVSC</sequence>
<keyword evidence="7" id="KW-1185">Reference proteome</keyword>
<evidence type="ECO:0000256" key="2">
    <source>
        <dbReference type="ARBA" id="ARBA00031870"/>
    </source>
</evidence>
<proteinExistence type="predicted"/>
<comment type="caution">
    <text evidence="6">The sequence shown here is derived from an EMBL/GenBank/DDBJ whole genome shotgun (WGS) entry which is preliminary data.</text>
</comment>
<reference evidence="6 7" key="1">
    <citation type="submission" date="2023-10" db="EMBL/GenBank/DDBJ databases">
        <title>Veillonella sp. nov., isolated from a pig farm feces dump.</title>
        <authorList>
            <person name="Chang Y.-H."/>
        </authorList>
    </citation>
    <scope>NUCLEOTIDE SEQUENCE [LARGE SCALE GENOMIC DNA]</scope>
    <source>
        <strain evidence="6 7">YH-vei2233</strain>
    </source>
</reference>
<dbReference type="Gene3D" id="3.30.2350.10">
    <property type="entry name" value="Pseudouridine synthase"/>
    <property type="match status" value="1"/>
</dbReference>
<evidence type="ECO:0000313" key="7">
    <source>
        <dbReference type="Proteomes" id="UP001272515"/>
    </source>
</evidence>
<dbReference type="SUPFAM" id="SSF55120">
    <property type="entry name" value="Pseudouridine synthase"/>
    <property type="match status" value="1"/>
</dbReference>
<evidence type="ECO:0000256" key="3">
    <source>
        <dbReference type="ARBA" id="ARBA00033164"/>
    </source>
</evidence>
<dbReference type="RefSeq" id="WP_295193163.1">
    <property type="nucleotide sequence ID" value="NZ_JAWJZA010000005.1"/>
</dbReference>
<gene>
    <name evidence="6" type="ORF">RVY80_01900</name>
</gene>
<organism evidence="6 7">
    <name type="scientific">Veillonella absiana</name>
    <dbReference type="NCBI Taxonomy" id="3079305"/>
    <lineage>
        <taxon>Bacteria</taxon>
        <taxon>Bacillati</taxon>
        <taxon>Bacillota</taxon>
        <taxon>Negativicutes</taxon>
        <taxon>Veillonellales</taxon>
        <taxon>Veillonellaceae</taxon>
        <taxon>Veillonella</taxon>
    </lineage>
</organism>
<dbReference type="CDD" id="cd02869">
    <property type="entry name" value="PseudoU_synth_RluA_like"/>
    <property type="match status" value="1"/>
</dbReference>
<dbReference type="GO" id="GO:0016853">
    <property type="term" value="F:isomerase activity"/>
    <property type="evidence" value="ECO:0007669"/>
    <property type="project" value="UniProtKB-KW"/>
</dbReference>
<dbReference type="InterPro" id="IPR020103">
    <property type="entry name" value="PsdUridine_synth_cat_dom_sf"/>
</dbReference>
<comment type="catalytic activity">
    <reaction evidence="1">
        <text>a uridine in RNA = a pseudouridine in RNA</text>
        <dbReference type="Rhea" id="RHEA:48348"/>
        <dbReference type="Rhea" id="RHEA-COMP:12068"/>
        <dbReference type="Rhea" id="RHEA-COMP:12069"/>
        <dbReference type="ChEBI" id="CHEBI:65314"/>
        <dbReference type="ChEBI" id="CHEBI:65315"/>
    </reaction>
</comment>
<dbReference type="Pfam" id="PF00849">
    <property type="entry name" value="PseudoU_synth_2"/>
    <property type="match status" value="1"/>
</dbReference>
<evidence type="ECO:0000313" key="6">
    <source>
        <dbReference type="EMBL" id="MDV5087607.1"/>
    </source>
</evidence>
<dbReference type="InterPro" id="IPR006145">
    <property type="entry name" value="PsdUridine_synth_RsuA/RluA"/>
</dbReference>
<keyword evidence="6" id="KW-0413">Isomerase</keyword>
<dbReference type="PANTHER" id="PTHR21600:SF35">
    <property type="entry name" value="PSEUDOURIDINE SYNTHASE"/>
    <property type="match status" value="1"/>
</dbReference>
<protein>
    <recommendedName>
        <fullName evidence="2">RNA pseudouridylate synthase</fullName>
    </recommendedName>
    <alternativeName>
        <fullName evidence="3">RNA-uridine isomerase</fullName>
    </alternativeName>
</protein>
<dbReference type="InterPro" id="IPR050188">
    <property type="entry name" value="RluA_PseudoU_synthase"/>
</dbReference>
<evidence type="ECO:0000256" key="1">
    <source>
        <dbReference type="ARBA" id="ARBA00000073"/>
    </source>
</evidence>
<dbReference type="EMBL" id="JAWJZB010000002">
    <property type="protein sequence ID" value="MDV5087607.1"/>
    <property type="molecule type" value="Genomic_DNA"/>
</dbReference>
<evidence type="ECO:0000259" key="5">
    <source>
        <dbReference type="Pfam" id="PF00849"/>
    </source>
</evidence>
<accession>A0ABU3Z6R4</accession>
<dbReference type="InterPro" id="IPR006224">
    <property type="entry name" value="PsdUridine_synth_RluA-like_CS"/>
</dbReference>
<evidence type="ECO:0000256" key="4">
    <source>
        <dbReference type="PROSITE-ProRule" id="PRU00182"/>
    </source>
</evidence>
<dbReference type="Proteomes" id="UP001272515">
    <property type="component" value="Unassembled WGS sequence"/>
</dbReference>